<evidence type="ECO:0000313" key="2">
    <source>
        <dbReference type="Proteomes" id="UP000018857"/>
    </source>
</evidence>
<protein>
    <submittedName>
        <fullName evidence="1">Uncharacterized protein</fullName>
    </submittedName>
</protein>
<dbReference type="AlphaFoldDB" id="W1S299"/>
<accession>W1S299</accession>
<name>W1S299_9GAMM</name>
<dbReference type="EMBL" id="AYOZ01000002">
    <property type="protein sequence ID" value="ETI62144.1"/>
    <property type="molecule type" value="Genomic_DNA"/>
</dbReference>
<dbReference type="STRING" id="1208321.D104_02535"/>
<reference evidence="1 2" key="1">
    <citation type="journal article" date="2014" name="Genome Announc.">
        <title>Draft Genome Sequence of Marinomonas sp. Strain D104, a Polycyclic Aromatic Hydrocarbon-Degrading Bacterium from the Deep-Sea Sediment of the Arctic Ocean.</title>
        <authorList>
            <person name="Dong C."/>
            <person name="Bai X."/>
            <person name="Lai Q."/>
            <person name="Xie Y."/>
            <person name="Chen X."/>
            <person name="Shao Z."/>
        </authorList>
    </citation>
    <scope>NUCLEOTIDE SEQUENCE [LARGE SCALE GENOMIC DNA]</scope>
    <source>
        <strain evidence="1 2">D104</strain>
    </source>
</reference>
<keyword evidence="2" id="KW-1185">Reference proteome</keyword>
<comment type="caution">
    <text evidence="1">The sequence shown here is derived from an EMBL/GenBank/DDBJ whole genome shotgun (WGS) entry which is preliminary data.</text>
</comment>
<evidence type="ECO:0000313" key="1">
    <source>
        <dbReference type="EMBL" id="ETI62144.1"/>
    </source>
</evidence>
<proteinExistence type="predicted"/>
<dbReference type="Proteomes" id="UP000018857">
    <property type="component" value="Unassembled WGS sequence"/>
</dbReference>
<sequence length="32" mass="3715">MTEIDDFLFQPENPSSFLAFDVVYLLNLHLEG</sequence>
<gene>
    <name evidence="1" type="ORF">D104_02535</name>
</gene>
<organism evidence="1 2">
    <name type="scientific">Marinomonas profundimaris</name>
    <dbReference type="NCBI Taxonomy" id="1208321"/>
    <lineage>
        <taxon>Bacteria</taxon>
        <taxon>Pseudomonadati</taxon>
        <taxon>Pseudomonadota</taxon>
        <taxon>Gammaproteobacteria</taxon>
        <taxon>Oceanospirillales</taxon>
        <taxon>Oceanospirillaceae</taxon>
        <taxon>Marinomonas</taxon>
    </lineage>
</organism>